<accession>A0ABU0CQQ6</accession>
<dbReference type="Proteomes" id="UP001232445">
    <property type="component" value="Unassembled WGS sequence"/>
</dbReference>
<evidence type="ECO:0000256" key="7">
    <source>
        <dbReference type="RuleBase" id="RU363032"/>
    </source>
</evidence>
<protein>
    <submittedName>
        <fullName evidence="9">ABC-type sugar transport system permease subunit</fullName>
    </submittedName>
</protein>
<comment type="subcellular location">
    <subcellularLocation>
        <location evidence="1 7">Cell membrane</location>
        <topology evidence="1 7">Multi-pass membrane protein</topology>
    </subcellularLocation>
</comment>
<dbReference type="Pfam" id="PF00528">
    <property type="entry name" value="BPD_transp_1"/>
    <property type="match status" value="1"/>
</dbReference>
<evidence type="ECO:0000313" key="10">
    <source>
        <dbReference type="Proteomes" id="UP001232445"/>
    </source>
</evidence>
<dbReference type="PANTHER" id="PTHR30193:SF37">
    <property type="entry name" value="INNER MEMBRANE ABC TRANSPORTER PERMEASE PROTEIN YCJO"/>
    <property type="match status" value="1"/>
</dbReference>
<dbReference type="CDD" id="cd06261">
    <property type="entry name" value="TM_PBP2"/>
    <property type="match status" value="1"/>
</dbReference>
<dbReference type="Gene3D" id="1.10.3720.10">
    <property type="entry name" value="MetI-like"/>
    <property type="match status" value="1"/>
</dbReference>
<reference evidence="9 10" key="1">
    <citation type="submission" date="2023-07" db="EMBL/GenBank/DDBJ databases">
        <title>Genomic Encyclopedia of Type Strains, Phase IV (KMG-IV): sequencing the most valuable type-strain genomes for metagenomic binning, comparative biology and taxonomic classification.</title>
        <authorList>
            <person name="Goeker M."/>
        </authorList>
    </citation>
    <scope>NUCLEOTIDE SEQUENCE [LARGE SCALE GENOMIC DNA]</scope>
    <source>
        <strain evidence="9 10">DSM 17740</strain>
    </source>
</reference>
<feature type="transmembrane region" description="Helical" evidence="7">
    <location>
        <begin position="135"/>
        <end position="157"/>
    </location>
</feature>
<organism evidence="9 10">
    <name type="scientific">Caldalkalibacillus uzonensis</name>
    <dbReference type="NCBI Taxonomy" id="353224"/>
    <lineage>
        <taxon>Bacteria</taxon>
        <taxon>Bacillati</taxon>
        <taxon>Bacillota</taxon>
        <taxon>Bacilli</taxon>
        <taxon>Bacillales</taxon>
        <taxon>Bacillaceae</taxon>
        <taxon>Caldalkalibacillus</taxon>
    </lineage>
</organism>
<dbReference type="SUPFAM" id="SSF161098">
    <property type="entry name" value="MetI-like"/>
    <property type="match status" value="1"/>
</dbReference>
<dbReference type="PANTHER" id="PTHR30193">
    <property type="entry name" value="ABC TRANSPORTER PERMEASE PROTEIN"/>
    <property type="match status" value="1"/>
</dbReference>
<dbReference type="EMBL" id="JAUSUQ010000004">
    <property type="protein sequence ID" value="MDQ0338753.1"/>
    <property type="molecule type" value="Genomic_DNA"/>
</dbReference>
<dbReference type="InterPro" id="IPR000515">
    <property type="entry name" value="MetI-like"/>
</dbReference>
<keyword evidence="4 7" id="KW-0812">Transmembrane</keyword>
<keyword evidence="5 7" id="KW-1133">Transmembrane helix</keyword>
<name>A0ABU0CQQ6_9BACI</name>
<keyword evidence="6 7" id="KW-0472">Membrane</keyword>
<evidence type="ECO:0000259" key="8">
    <source>
        <dbReference type="PROSITE" id="PS50928"/>
    </source>
</evidence>
<dbReference type="RefSeq" id="WP_307337611.1">
    <property type="nucleotide sequence ID" value="NZ_JAUSUQ010000004.1"/>
</dbReference>
<dbReference type="InterPro" id="IPR051393">
    <property type="entry name" value="ABC_transporter_permease"/>
</dbReference>
<keyword evidence="3" id="KW-1003">Cell membrane</keyword>
<feature type="domain" description="ABC transmembrane type-1" evidence="8">
    <location>
        <begin position="98"/>
        <end position="310"/>
    </location>
</feature>
<evidence type="ECO:0000256" key="4">
    <source>
        <dbReference type="ARBA" id="ARBA00022692"/>
    </source>
</evidence>
<evidence type="ECO:0000256" key="6">
    <source>
        <dbReference type="ARBA" id="ARBA00023136"/>
    </source>
</evidence>
<evidence type="ECO:0000256" key="1">
    <source>
        <dbReference type="ARBA" id="ARBA00004651"/>
    </source>
</evidence>
<evidence type="ECO:0000256" key="2">
    <source>
        <dbReference type="ARBA" id="ARBA00022448"/>
    </source>
</evidence>
<keyword evidence="9" id="KW-0762">Sugar transport</keyword>
<feature type="transmembrane region" description="Helical" evidence="7">
    <location>
        <begin position="285"/>
        <end position="309"/>
    </location>
</feature>
<sequence length="319" mass="36147">MADVNHAANKKAGLAQLQKNRRKSFWKEQTKGYLFFLPAAVILLMFVFYPIIWTFLVSFREVRPMEMRNTGLFEMPGQFVGLNQYIEIFHNPLFIKAMVNTLYFGTIYIPLTLVSAALLAVLLNQKLKGVNFFRTVIFIPYIISVVSASLIFLFLFNGDRGLINAVLLKFDLTGPNWLAHSLLAMPVIAIMSAWKKVGYFMLIYLAGLQNISHSLYESAKIDGANAFQRFWYITWPLLGRITLVVSVLLMIDTLNVFQEVYVMTGGGPGDSTTTVPFLIFNEAFVYFRMGPASAMSYVLFVVVIIITVLQKRAVDKRLG</sequence>
<feature type="transmembrane region" description="Helical" evidence="7">
    <location>
        <begin position="32"/>
        <end position="56"/>
    </location>
</feature>
<evidence type="ECO:0000313" key="9">
    <source>
        <dbReference type="EMBL" id="MDQ0338753.1"/>
    </source>
</evidence>
<evidence type="ECO:0000256" key="3">
    <source>
        <dbReference type="ARBA" id="ARBA00022475"/>
    </source>
</evidence>
<proteinExistence type="inferred from homology"/>
<keyword evidence="10" id="KW-1185">Reference proteome</keyword>
<comment type="similarity">
    <text evidence="7">Belongs to the binding-protein-dependent transport system permease family.</text>
</comment>
<dbReference type="InterPro" id="IPR035906">
    <property type="entry name" value="MetI-like_sf"/>
</dbReference>
<evidence type="ECO:0000256" key="5">
    <source>
        <dbReference type="ARBA" id="ARBA00022989"/>
    </source>
</evidence>
<comment type="caution">
    <text evidence="9">The sequence shown here is derived from an EMBL/GenBank/DDBJ whole genome shotgun (WGS) entry which is preliminary data.</text>
</comment>
<keyword evidence="2 7" id="KW-0813">Transport</keyword>
<gene>
    <name evidence="9" type="ORF">J2S00_001539</name>
</gene>
<dbReference type="PROSITE" id="PS50928">
    <property type="entry name" value="ABC_TM1"/>
    <property type="match status" value="1"/>
</dbReference>
<feature type="transmembrane region" description="Helical" evidence="7">
    <location>
        <begin position="230"/>
        <end position="251"/>
    </location>
</feature>
<feature type="transmembrane region" description="Helical" evidence="7">
    <location>
        <begin position="102"/>
        <end position="123"/>
    </location>
</feature>